<dbReference type="SMART" id="SM00331">
    <property type="entry name" value="PP2C_SIG"/>
    <property type="match status" value="1"/>
</dbReference>
<dbReference type="InterPro" id="IPR000700">
    <property type="entry name" value="PAS-assoc_C"/>
</dbReference>
<feature type="domain" description="PAS" evidence="2">
    <location>
        <begin position="4"/>
        <end position="58"/>
    </location>
</feature>
<dbReference type="InterPro" id="IPR036457">
    <property type="entry name" value="PPM-type-like_dom_sf"/>
</dbReference>
<dbReference type="InterPro" id="IPR052016">
    <property type="entry name" value="Bact_Sigma-Reg"/>
</dbReference>
<dbReference type="InterPro" id="IPR001932">
    <property type="entry name" value="PPM-type_phosphatase-like_dom"/>
</dbReference>
<protein>
    <submittedName>
        <fullName evidence="4">Sigma-B regulation protein RsbU (Phosphoserine phosphatase)</fullName>
    </submittedName>
</protein>
<dbReference type="SUPFAM" id="SSF55785">
    <property type="entry name" value="PYP-like sensor domain (PAS domain)"/>
    <property type="match status" value="1"/>
</dbReference>
<dbReference type="SMART" id="SM00091">
    <property type="entry name" value="PAS"/>
    <property type="match status" value="1"/>
</dbReference>
<proteinExistence type="predicted"/>
<evidence type="ECO:0000313" key="5">
    <source>
        <dbReference type="Proteomes" id="UP000278962"/>
    </source>
</evidence>
<dbReference type="Proteomes" id="UP000278962">
    <property type="component" value="Unassembled WGS sequence"/>
</dbReference>
<feature type="domain" description="PAC" evidence="3">
    <location>
        <begin position="79"/>
        <end position="131"/>
    </location>
</feature>
<dbReference type="Gene3D" id="3.60.40.10">
    <property type="entry name" value="PPM-type phosphatase domain"/>
    <property type="match status" value="1"/>
</dbReference>
<dbReference type="PROSITE" id="PS50113">
    <property type="entry name" value="PAC"/>
    <property type="match status" value="1"/>
</dbReference>
<dbReference type="PANTHER" id="PTHR43156">
    <property type="entry name" value="STAGE II SPORULATION PROTEIN E-RELATED"/>
    <property type="match status" value="1"/>
</dbReference>
<dbReference type="AlphaFoldDB" id="A0A660L224"/>
<dbReference type="PANTHER" id="PTHR43156:SF2">
    <property type="entry name" value="STAGE II SPORULATION PROTEIN E"/>
    <property type="match status" value="1"/>
</dbReference>
<gene>
    <name evidence="4" type="ORF">C8N24_5501</name>
</gene>
<keyword evidence="5" id="KW-1185">Reference proteome</keyword>
<dbReference type="NCBIfam" id="TIGR00229">
    <property type="entry name" value="sensory_box"/>
    <property type="match status" value="1"/>
</dbReference>
<dbReference type="SUPFAM" id="SSF81606">
    <property type="entry name" value="PP2C-like"/>
    <property type="match status" value="1"/>
</dbReference>
<organism evidence="4 5">
    <name type="scientific">Solirubrobacter pauli</name>
    <dbReference type="NCBI Taxonomy" id="166793"/>
    <lineage>
        <taxon>Bacteria</taxon>
        <taxon>Bacillati</taxon>
        <taxon>Actinomycetota</taxon>
        <taxon>Thermoleophilia</taxon>
        <taxon>Solirubrobacterales</taxon>
        <taxon>Solirubrobacteraceae</taxon>
        <taxon>Solirubrobacter</taxon>
    </lineage>
</organism>
<dbReference type="CDD" id="cd00130">
    <property type="entry name" value="PAS"/>
    <property type="match status" value="1"/>
</dbReference>
<sequence length="383" mass="41998">MSFADPSAEDLYENAPCGYLSTAPDGRIVRVNETFLRWTGFNRENLVNVRRFQDLLSPGGRIYHETHYAPLLRMQGSVREIAMDIVTADRQRLPVLVNSVLVTDEAGEPQLVRTTVLDVRERRAYERELRLARDRERAARRALERRHEQTSAISHTLQQSLLADEPPRDERFNVAALYHPAVSQLEVGGDWHDAFALPNGRVGVVVGDVVGRGLMAATAMGQLRSAVRALAVTGVGPLEVVRYLDTFVEQVPTARFATLVYAEVEPDSGAVTLSVAGHLPPVVVSAGGEPQLFMGARSTPLGIEVDAMPRMEDTLHLPPGGQLVLYTDGLVERRGESIDVGLDRLLAAVAREATPEALALALDDGRQGDDDVCVLVFSRRVAR</sequence>
<evidence type="ECO:0000256" key="1">
    <source>
        <dbReference type="ARBA" id="ARBA00022801"/>
    </source>
</evidence>
<name>A0A660L224_9ACTN</name>
<dbReference type="EMBL" id="RBIL01000002">
    <property type="protein sequence ID" value="RKQ87478.1"/>
    <property type="molecule type" value="Genomic_DNA"/>
</dbReference>
<reference evidence="4 5" key="1">
    <citation type="submission" date="2018-10" db="EMBL/GenBank/DDBJ databases">
        <title>Genomic Encyclopedia of Archaeal and Bacterial Type Strains, Phase II (KMG-II): from individual species to whole genera.</title>
        <authorList>
            <person name="Goeker M."/>
        </authorList>
    </citation>
    <scope>NUCLEOTIDE SEQUENCE [LARGE SCALE GENOMIC DNA]</scope>
    <source>
        <strain evidence="4 5">DSM 14954</strain>
    </source>
</reference>
<dbReference type="InterPro" id="IPR000014">
    <property type="entry name" value="PAS"/>
</dbReference>
<dbReference type="Gene3D" id="3.30.450.20">
    <property type="entry name" value="PAS domain"/>
    <property type="match status" value="1"/>
</dbReference>
<keyword evidence="1" id="KW-0378">Hydrolase</keyword>
<comment type="caution">
    <text evidence="4">The sequence shown here is derived from an EMBL/GenBank/DDBJ whole genome shotgun (WGS) entry which is preliminary data.</text>
</comment>
<evidence type="ECO:0000259" key="3">
    <source>
        <dbReference type="PROSITE" id="PS50113"/>
    </source>
</evidence>
<accession>A0A660L224</accession>
<dbReference type="GO" id="GO:0016791">
    <property type="term" value="F:phosphatase activity"/>
    <property type="evidence" value="ECO:0007669"/>
    <property type="project" value="TreeGrafter"/>
</dbReference>
<dbReference type="InterPro" id="IPR035965">
    <property type="entry name" value="PAS-like_dom_sf"/>
</dbReference>
<dbReference type="RefSeq" id="WP_121256077.1">
    <property type="nucleotide sequence ID" value="NZ_RBIL01000002.1"/>
</dbReference>
<dbReference type="Pfam" id="PF07228">
    <property type="entry name" value="SpoIIE"/>
    <property type="match status" value="1"/>
</dbReference>
<evidence type="ECO:0000259" key="2">
    <source>
        <dbReference type="PROSITE" id="PS50112"/>
    </source>
</evidence>
<dbReference type="OrthoDB" id="319881at2"/>
<evidence type="ECO:0000313" key="4">
    <source>
        <dbReference type="EMBL" id="RKQ87478.1"/>
    </source>
</evidence>
<dbReference type="PROSITE" id="PS50112">
    <property type="entry name" value="PAS"/>
    <property type="match status" value="1"/>
</dbReference>
<dbReference type="Pfam" id="PF13426">
    <property type="entry name" value="PAS_9"/>
    <property type="match status" value="1"/>
</dbReference>